<dbReference type="InterPro" id="IPR029063">
    <property type="entry name" value="SAM-dependent_MTases_sf"/>
</dbReference>
<gene>
    <name evidence="2" type="ORF">ETU37_06545</name>
</gene>
<reference evidence="2 3" key="1">
    <citation type="submission" date="2019-01" db="EMBL/GenBank/DDBJ databases">
        <title>Nocardioides guangzhouensis sp. nov., an actinobacterium isolated from soil.</title>
        <authorList>
            <person name="Fu Y."/>
            <person name="Cai Y."/>
            <person name="Lin Z."/>
            <person name="Chen P."/>
        </authorList>
    </citation>
    <scope>NUCLEOTIDE SEQUENCE [LARGE SCALE GENOMIC DNA]</scope>
    <source>
        <strain evidence="2 3">NBRC 105384</strain>
    </source>
</reference>
<evidence type="ECO:0000313" key="2">
    <source>
        <dbReference type="EMBL" id="RYU13482.1"/>
    </source>
</evidence>
<dbReference type="EMBL" id="SDPU01000018">
    <property type="protein sequence ID" value="RYU13482.1"/>
    <property type="molecule type" value="Genomic_DNA"/>
</dbReference>
<name>A0A4Q5J4B4_9ACTN</name>
<dbReference type="Pfam" id="PF13847">
    <property type="entry name" value="Methyltransf_31"/>
    <property type="match status" value="1"/>
</dbReference>
<feature type="domain" description="Methyltransferase" evidence="1">
    <location>
        <begin position="46"/>
        <end position="149"/>
    </location>
</feature>
<dbReference type="InterPro" id="IPR025714">
    <property type="entry name" value="Methyltranfer_dom"/>
</dbReference>
<dbReference type="Gene3D" id="3.40.50.150">
    <property type="entry name" value="Vaccinia Virus protein VP39"/>
    <property type="match status" value="1"/>
</dbReference>
<dbReference type="GO" id="GO:0032259">
    <property type="term" value="P:methylation"/>
    <property type="evidence" value="ECO:0007669"/>
    <property type="project" value="UniProtKB-KW"/>
</dbReference>
<dbReference type="PANTHER" id="PTHR43861:SF1">
    <property type="entry name" value="TRANS-ACONITATE 2-METHYLTRANSFERASE"/>
    <property type="match status" value="1"/>
</dbReference>
<proteinExistence type="predicted"/>
<dbReference type="OrthoDB" id="9777638at2"/>
<keyword evidence="2" id="KW-0808">Transferase</keyword>
<accession>A0A4Q5J4B4</accession>
<sequence>MAEPNAEMRKAWDGPDGDIWAASADQYETRGAGHRRLLLQAAAIASGERVLDLGCGNGASTREAARMAEPGEVVGIDLSTAMLANARVRSAAAGLTNVTFVHGDAQVHDFEPESFDVIISNAGAMFFDDTVAAFTNLRRALRPGGRIALMAWQRLEDNEWLTVLREALAMGRDLPSPVVGMPGPFGLADREQVSALLSDTGFTDVRFGDVREPSVFGATTAEAFALMSDDGPTRGLLEDLSDADKATALDQLRAVIAAHETPSGVIFGSASWLIRARRSRVA</sequence>
<dbReference type="CDD" id="cd02440">
    <property type="entry name" value="AdoMet_MTases"/>
    <property type="match status" value="1"/>
</dbReference>
<evidence type="ECO:0000313" key="3">
    <source>
        <dbReference type="Proteomes" id="UP000291189"/>
    </source>
</evidence>
<organism evidence="2 3">
    <name type="scientific">Nocardioides iriomotensis</name>
    <dbReference type="NCBI Taxonomy" id="715784"/>
    <lineage>
        <taxon>Bacteria</taxon>
        <taxon>Bacillati</taxon>
        <taxon>Actinomycetota</taxon>
        <taxon>Actinomycetes</taxon>
        <taxon>Propionibacteriales</taxon>
        <taxon>Nocardioidaceae</taxon>
        <taxon>Nocardioides</taxon>
    </lineage>
</organism>
<dbReference type="AlphaFoldDB" id="A0A4Q5J4B4"/>
<dbReference type="Proteomes" id="UP000291189">
    <property type="component" value="Unassembled WGS sequence"/>
</dbReference>
<comment type="caution">
    <text evidence="2">The sequence shown here is derived from an EMBL/GenBank/DDBJ whole genome shotgun (WGS) entry which is preliminary data.</text>
</comment>
<keyword evidence="3" id="KW-1185">Reference proteome</keyword>
<keyword evidence="2" id="KW-0489">Methyltransferase</keyword>
<dbReference type="GO" id="GO:0008168">
    <property type="term" value="F:methyltransferase activity"/>
    <property type="evidence" value="ECO:0007669"/>
    <property type="project" value="UniProtKB-KW"/>
</dbReference>
<dbReference type="PANTHER" id="PTHR43861">
    <property type="entry name" value="TRANS-ACONITATE 2-METHYLTRANSFERASE-RELATED"/>
    <property type="match status" value="1"/>
</dbReference>
<dbReference type="SUPFAM" id="SSF53335">
    <property type="entry name" value="S-adenosyl-L-methionine-dependent methyltransferases"/>
    <property type="match status" value="1"/>
</dbReference>
<protein>
    <submittedName>
        <fullName evidence="2">Class I SAM-dependent methyltransferase</fullName>
    </submittedName>
</protein>
<evidence type="ECO:0000259" key="1">
    <source>
        <dbReference type="Pfam" id="PF13847"/>
    </source>
</evidence>
<dbReference type="RefSeq" id="WP_129986443.1">
    <property type="nucleotide sequence ID" value="NZ_SDPU01000018.1"/>
</dbReference>